<evidence type="ECO:0000256" key="5">
    <source>
        <dbReference type="ARBA" id="ARBA00022801"/>
    </source>
</evidence>
<dbReference type="InterPro" id="IPR017946">
    <property type="entry name" value="PLC-like_Pdiesterase_TIM-brl"/>
</dbReference>
<comment type="similarity">
    <text evidence="1">Belongs to the glycerophosphoryl diester phosphodiesterase family.</text>
</comment>
<evidence type="ECO:0000256" key="4">
    <source>
        <dbReference type="ARBA" id="ARBA00022798"/>
    </source>
</evidence>
<dbReference type="OrthoDB" id="1058301at2759"/>
<dbReference type="SUPFAM" id="SSF51695">
    <property type="entry name" value="PLC-like phosphodiesterases"/>
    <property type="match status" value="2"/>
</dbReference>
<dbReference type="PANTHER" id="PTHR43620">
    <property type="entry name" value="GLYCEROPHOSPHORYL DIESTER PHOSPHODIESTERASE"/>
    <property type="match status" value="1"/>
</dbReference>
<comment type="catalytic activity">
    <reaction evidence="6">
        <text>a sn-glycero-3-phosphodiester + H2O = an alcohol + sn-glycerol 3-phosphate + H(+)</text>
        <dbReference type="Rhea" id="RHEA:12969"/>
        <dbReference type="ChEBI" id="CHEBI:15377"/>
        <dbReference type="ChEBI" id="CHEBI:15378"/>
        <dbReference type="ChEBI" id="CHEBI:30879"/>
        <dbReference type="ChEBI" id="CHEBI:57597"/>
        <dbReference type="ChEBI" id="CHEBI:83408"/>
        <dbReference type="EC" id="3.1.4.46"/>
    </reaction>
</comment>
<evidence type="ECO:0000256" key="1">
    <source>
        <dbReference type="ARBA" id="ARBA00007277"/>
    </source>
</evidence>
<reference evidence="8 9" key="1">
    <citation type="submission" date="2016-09" db="EMBL/GenBank/DDBJ databases">
        <title>The draft genome of Dichanthelium oligosanthes: A C3 panicoid grass species.</title>
        <authorList>
            <person name="Studer A.J."/>
            <person name="Schnable J.C."/>
            <person name="Brutnell T.P."/>
        </authorList>
    </citation>
    <scope>NUCLEOTIDE SEQUENCE [LARGE SCALE GENOMIC DNA]</scope>
    <source>
        <strain evidence="9">cv. Kellogg 1175</strain>
        <tissue evidence="8">Leaf</tissue>
    </source>
</reference>
<dbReference type="PANTHER" id="PTHR43620:SF7">
    <property type="entry name" value="GLYCEROPHOSPHODIESTER PHOSPHODIESTERASE GDPD5-RELATED"/>
    <property type="match status" value="1"/>
</dbReference>
<dbReference type="AlphaFoldDB" id="A0A1E5WGK6"/>
<keyword evidence="9" id="KW-1185">Reference proteome</keyword>
<gene>
    <name evidence="8" type="ORF">BAE44_0002454</name>
</gene>
<evidence type="ECO:0000256" key="3">
    <source>
        <dbReference type="ARBA" id="ARBA00022729"/>
    </source>
</evidence>
<feature type="domain" description="GP-PDE" evidence="7">
    <location>
        <begin position="1"/>
        <end position="128"/>
    </location>
</feature>
<name>A0A1E5WGK6_9POAL</name>
<dbReference type="EC" id="3.1.4.46" evidence="2"/>
<dbReference type="Proteomes" id="UP000095767">
    <property type="component" value="Unassembled WGS sequence"/>
</dbReference>
<keyword evidence="3" id="KW-0732">Signal</keyword>
<evidence type="ECO:0000313" key="8">
    <source>
        <dbReference type="EMBL" id="OEL36529.1"/>
    </source>
</evidence>
<feature type="domain" description="GP-PDE" evidence="7">
    <location>
        <begin position="144"/>
        <end position="193"/>
    </location>
</feature>
<dbReference type="EMBL" id="LWDX02008934">
    <property type="protein sequence ID" value="OEL36529.1"/>
    <property type="molecule type" value="Genomic_DNA"/>
</dbReference>
<proteinExistence type="inferred from homology"/>
<sequence length="193" mass="21798">MLGRVHRRTKLVFRFLDESRLEPSTNLTFRDLLDNLTFVKTFASGIIVPKHFIWPFSYDNYLEEFTSVVSDAHDAGLEIYADDFTNDWALSYNYSYDPLAESLSFIDNDVFSVDGVLTDFPITASEAIGCFANLNKSNADHGKPLIISHNGASGDYPGCTDLAYQKAVDDGADVIDCRCPIDKRWNTDMHEFK</sequence>
<evidence type="ECO:0000256" key="2">
    <source>
        <dbReference type="ARBA" id="ARBA00012247"/>
    </source>
</evidence>
<comment type="caution">
    <text evidence="8">The sequence shown here is derived from an EMBL/GenBank/DDBJ whole genome shotgun (WGS) entry which is preliminary data.</text>
</comment>
<dbReference type="GO" id="GO:0006071">
    <property type="term" value="P:glycerol metabolic process"/>
    <property type="evidence" value="ECO:0007669"/>
    <property type="project" value="UniProtKB-KW"/>
</dbReference>
<dbReference type="GO" id="GO:0006629">
    <property type="term" value="P:lipid metabolic process"/>
    <property type="evidence" value="ECO:0007669"/>
    <property type="project" value="InterPro"/>
</dbReference>
<evidence type="ECO:0000259" key="7">
    <source>
        <dbReference type="PROSITE" id="PS51704"/>
    </source>
</evidence>
<protein>
    <recommendedName>
        <fullName evidence="2">glycerophosphodiester phosphodiesterase</fullName>
        <ecNumber evidence="2">3.1.4.46</ecNumber>
    </recommendedName>
</protein>
<dbReference type="PROSITE" id="PS51704">
    <property type="entry name" value="GP_PDE"/>
    <property type="match status" value="2"/>
</dbReference>
<evidence type="ECO:0000313" key="9">
    <source>
        <dbReference type="Proteomes" id="UP000095767"/>
    </source>
</evidence>
<organism evidence="8 9">
    <name type="scientific">Dichanthelium oligosanthes</name>
    <dbReference type="NCBI Taxonomy" id="888268"/>
    <lineage>
        <taxon>Eukaryota</taxon>
        <taxon>Viridiplantae</taxon>
        <taxon>Streptophyta</taxon>
        <taxon>Embryophyta</taxon>
        <taxon>Tracheophyta</taxon>
        <taxon>Spermatophyta</taxon>
        <taxon>Magnoliopsida</taxon>
        <taxon>Liliopsida</taxon>
        <taxon>Poales</taxon>
        <taxon>Poaceae</taxon>
        <taxon>PACMAD clade</taxon>
        <taxon>Panicoideae</taxon>
        <taxon>Panicodae</taxon>
        <taxon>Paniceae</taxon>
        <taxon>Dichantheliinae</taxon>
        <taxon>Dichanthelium</taxon>
    </lineage>
</organism>
<dbReference type="InterPro" id="IPR030395">
    <property type="entry name" value="GP_PDE_dom"/>
</dbReference>
<keyword evidence="4" id="KW-0319">Glycerol metabolism</keyword>
<dbReference type="STRING" id="888268.A0A1E5WGK6"/>
<evidence type="ECO:0000256" key="6">
    <source>
        <dbReference type="ARBA" id="ARBA00047512"/>
    </source>
</evidence>
<dbReference type="GO" id="GO:0008889">
    <property type="term" value="F:glycerophosphodiester phosphodiesterase activity"/>
    <property type="evidence" value="ECO:0007669"/>
    <property type="project" value="UniProtKB-EC"/>
</dbReference>
<keyword evidence="5" id="KW-0378">Hydrolase</keyword>
<accession>A0A1E5WGK6</accession>
<dbReference type="Gene3D" id="3.20.20.190">
    <property type="entry name" value="Phosphatidylinositol (PI) phosphodiesterase"/>
    <property type="match status" value="2"/>
</dbReference>